<feature type="compositionally biased region" description="Low complexity" evidence="2">
    <location>
        <begin position="1335"/>
        <end position="1357"/>
    </location>
</feature>
<accession>A0A4U7KMN9</accession>
<feature type="region of interest" description="Disordered" evidence="2">
    <location>
        <begin position="622"/>
        <end position="757"/>
    </location>
</feature>
<gene>
    <name evidence="4" type="ORF">EX895_005606</name>
</gene>
<dbReference type="RefSeq" id="XP_029737429.1">
    <property type="nucleotide sequence ID" value="XM_029886198.1"/>
</dbReference>
<dbReference type="PANTHER" id="PTHR11188:SF17">
    <property type="entry name" value="FI21816P1"/>
    <property type="match status" value="1"/>
</dbReference>
<dbReference type="PANTHER" id="PTHR11188">
    <property type="entry name" value="ARRESTIN DOMAIN CONTAINING PROTEIN"/>
    <property type="match status" value="1"/>
</dbReference>
<comment type="caution">
    <text evidence="4">The sequence shown here is derived from an EMBL/GenBank/DDBJ whole genome shotgun (WGS) entry which is preliminary data.</text>
</comment>
<evidence type="ECO:0000313" key="5">
    <source>
        <dbReference type="Proteomes" id="UP000306050"/>
    </source>
</evidence>
<evidence type="ECO:0000313" key="4">
    <source>
        <dbReference type="EMBL" id="TKY85444.1"/>
    </source>
</evidence>
<feature type="region of interest" description="Disordered" evidence="2">
    <location>
        <begin position="1207"/>
        <end position="1231"/>
    </location>
</feature>
<dbReference type="SMART" id="SM01017">
    <property type="entry name" value="Arrestin_C"/>
    <property type="match status" value="1"/>
</dbReference>
<protein>
    <recommendedName>
        <fullName evidence="3">Arrestin C-terminal-like domain-containing protein</fullName>
    </recommendedName>
</protein>
<dbReference type="OrthoDB" id="298939at2759"/>
<dbReference type="InterPro" id="IPR014756">
    <property type="entry name" value="Ig_E-set"/>
</dbReference>
<feature type="compositionally biased region" description="Basic and acidic residues" evidence="2">
    <location>
        <begin position="1390"/>
        <end position="1402"/>
    </location>
</feature>
<feature type="compositionally biased region" description="Polar residues" evidence="2">
    <location>
        <begin position="1441"/>
        <end position="1457"/>
    </location>
</feature>
<dbReference type="InterPro" id="IPR014752">
    <property type="entry name" value="Arrestin-like_C"/>
</dbReference>
<feature type="compositionally biased region" description="Polar residues" evidence="2">
    <location>
        <begin position="25"/>
        <end position="39"/>
    </location>
</feature>
<organism evidence="4 5">
    <name type="scientific">Sporisorium graminicola</name>
    <dbReference type="NCBI Taxonomy" id="280036"/>
    <lineage>
        <taxon>Eukaryota</taxon>
        <taxon>Fungi</taxon>
        <taxon>Dikarya</taxon>
        <taxon>Basidiomycota</taxon>
        <taxon>Ustilaginomycotina</taxon>
        <taxon>Ustilaginomycetes</taxon>
        <taxon>Ustilaginales</taxon>
        <taxon>Ustilaginaceae</taxon>
        <taxon>Sporisorium</taxon>
    </lineage>
</organism>
<keyword evidence="5" id="KW-1185">Reference proteome</keyword>
<name>A0A4U7KMN9_9BASI</name>
<feature type="compositionally biased region" description="Pro residues" evidence="2">
    <location>
        <begin position="1"/>
        <end position="10"/>
    </location>
</feature>
<feature type="region of interest" description="Disordered" evidence="2">
    <location>
        <begin position="1286"/>
        <end position="1410"/>
    </location>
</feature>
<dbReference type="GeneID" id="40728501"/>
<feature type="region of interest" description="Disordered" evidence="2">
    <location>
        <begin position="1034"/>
        <end position="1079"/>
    </location>
</feature>
<dbReference type="Pfam" id="PF00339">
    <property type="entry name" value="Arrestin_N"/>
    <property type="match status" value="1"/>
</dbReference>
<feature type="region of interest" description="Disordered" evidence="2">
    <location>
        <begin position="1429"/>
        <end position="1471"/>
    </location>
</feature>
<feature type="domain" description="Arrestin C-terminal-like" evidence="3">
    <location>
        <begin position="287"/>
        <end position="431"/>
    </location>
</feature>
<feature type="region of interest" description="Disordered" evidence="2">
    <location>
        <begin position="1"/>
        <end position="55"/>
    </location>
</feature>
<dbReference type="GO" id="GO:0005737">
    <property type="term" value="C:cytoplasm"/>
    <property type="evidence" value="ECO:0007669"/>
    <property type="project" value="TreeGrafter"/>
</dbReference>
<feature type="region of interest" description="Disordered" evidence="2">
    <location>
        <begin position="791"/>
        <end position="836"/>
    </location>
</feature>
<evidence type="ECO:0000259" key="3">
    <source>
        <dbReference type="SMART" id="SM01017"/>
    </source>
</evidence>
<keyword evidence="1" id="KW-0175">Coiled coil</keyword>
<dbReference type="Gene3D" id="2.60.40.640">
    <property type="match status" value="2"/>
</dbReference>
<feature type="compositionally biased region" description="Basic and acidic residues" evidence="2">
    <location>
        <begin position="1358"/>
        <end position="1370"/>
    </location>
</feature>
<dbReference type="EMBL" id="SRRM01000020">
    <property type="protein sequence ID" value="TKY85444.1"/>
    <property type="molecule type" value="Genomic_DNA"/>
</dbReference>
<proteinExistence type="predicted"/>
<dbReference type="SUPFAM" id="SSF81296">
    <property type="entry name" value="E set domains"/>
    <property type="match status" value="2"/>
</dbReference>
<sequence>MFAPPSPHPSSRPASAAAHHAHSHQQPCERSISRSNSFSWKPELGLPPPPSEIDALGDSLNHALVHSRPASRAQSVSPAARFPSRYDLEFGGLEDPTENRDRMQDHMNMVTKHPKVKIDVILSSNIFEAGATISGKVELTCTTSQRLRLGQIAVELEAVEQLTSRDHAATQLFLYNRTMFQGDNLPPSNAVLPAAPVNGYWTARKGRTSFPFSFQLPSSAPSCVTFAGNASLRYGLKATVQTWYNDEKMIVTARREAFALEKWADQLHPRFREPVDVVGDTRLFMGGNGAVWLEAGITEQLFWGGGQLHIRCGIKNNTKRHLSGIKVALARRLIFPVGSAEGFHDSPDKLSLEPRITEIVHDQIFKGREYEFAPHAESVCTVAVDVPRDLRTIRKTRLFEVRTFAFVSLLLGSFAKDLTTEIPIYVAHTASGQLPTHRAPDQLHTGPPMHSLPQRPNSSMGHGAHHHLHNLHHGHHGLGQTPHMDAGMLEVERLAAERGWSPAPVMSASGLHAGSSRPASTAPSMIQLPSQAQPFSMNPDGHLQWNPAVNSWNASRLMSPAAAGHSIQRSVSAAPDVFHNATPSRSFASPMDPVAVWTATQRAMSTSPGPATLAQHASFATATPPQTAGMPFPQVSSAPTVDRRGSLPAAGAPGAGPYDGGSLPPHAAYQGAPQEILPPMPEPQSIVHASPSLQQYAAPPPQPQSAPYSGGGGAPSIAGLATIEEDGESQAGTVKTLQKLPTIGKTSPKGANGNSVSRNNIEHFEAMAEAEEDEEEVKRQMIAMGMQPDDDAFASTERKSQVEAAKAPAQAPDSVRNASTGRRTEASHASSAGTYRPKASDIFQLAATAELSGSPPAVPAQKRSEQLEPSMANLERSQPLSLHVTEIKQTSETRTPAARSVVSLRRSSSSQGIGLQALETNLVRSTTPKITTMANVARADSSSSPLASAPAVFDDSTRSRKNSALRAAALARAEAERKSAEEQVRAAVARERQVQAEQVQKAAAAEKEYAQKEAATLRAAEQQKLEREGIAERARQQRELREQQEKQRLKAEAERIQREEDMKRQEQDEMKRRSRKETEAEAAAAAVAIQAQAVSEPAKESRHLANIPAIDNNKTAGSIAPCVPSKTTAPILAAPSRTSDQDRIALKQQAVHRIDGWLSKAASPNPSHMNSPGTPSASVLSVMRKEEPDVSALRVAEARSPSRVINPLWEGESSRSPQMGSAMPKSRTMADLASSKLSAAAAEASQLDEEPIPQLSAELRALVDGSDIRPARKSGTALKEHPISRRLSGLGSSDKASAVVVPSPSITQTSSSHVKRERHTSMPSWPRPGLPNFGAATNAPAARPAAAVAPTTNTPSAMERRISRNPEAREVGIPSRVEKSLMAPTPEITTRGKEETSYDVRSARGGRGGRVASVAQLWSTIAGDDEVEAADASRGSLAAPQASSEPRSASPSNTSTVKPKPRRSSSATGGAPALDFSIKAMSSSSAASIGVPTIAATFGGAANTTKPEALKSFTAPQFLNTSVPKPVFATVGDQAAKPEKRPLPRPVLQPGAVPAPQLVRPTAMRAQKAPASERTSSRRISTQLLSTFEKSTTTAAAKATEPDASVREMMSKVAVDSTILGALQTVDGAGAHDMSTWRCTDGSEIKMSGRGTTKAIGETKLKSLRAVWGS</sequence>
<reference evidence="4 5" key="1">
    <citation type="submission" date="2019-05" db="EMBL/GenBank/DDBJ databases">
        <title>Sporisorium graminicola CBS 10092 draft sequencing and annotation.</title>
        <authorList>
            <person name="Solano-Gonzalez S."/>
            <person name="Caddick M.X."/>
            <person name="Darby A."/>
        </authorList>
    </citation>
    <scope>NUCLEOTIDE SEQUENCE [LARGE SCALE GENOMIC DNA]</scope>
    <source>
        <strain evidence="4 5">CBS 10092</strain>
    </source>
</reference>
<feature type="coiled-coil region" evidence="1">
    <location>
        <begin position="970"/>
        <end position="997"/>
    </location>
</feature>
<evidence type="ECO:0000256" key="2">
    <source>
        <dbReference type="SAM" id="MobiDB-lite"/>
    </source>
</evidence>
<dbReference type="Proteomes" id="UP000306050">
    <property type="component" value="Chromosome SGRAM_7"/>
</dbReference>
<dbReference type="KEGG" id="sgra:EX895_005606"/>
<feature type="region of interest" description="Disordered" evidence="2">
    <location>
        <begin position="438"/>
        <end position="466"/>
    </location>
</feature>
<dbReference type="InterPro" id="IPR011021">
    <property type="entry name" value="Arrestin-like_N"/>
</dbReference>
<dbReference type="GO" id="GO:0015031">
    <property type="term" value="P:protein transport"/>
    <property type="evidence" value="ECO:0007669"/>
    <property type="project" value="TreeGrafter"/>
</dbReference>
<evidence type="ECO:0000256" key="1">
    <source>
        <dbReference type="SAM" id="Coils"/>
    </source>
</evidence>
<dbReference type="InterPro" id="IPR050357">
    <property type="entry name" value="Arrestin_domain-protein"/>
</dbReference>
<feature type="region of interest" description="Disordered" evidence="2">
    <location>
        <begin position="853"/>
        <end position="881"/>
    </location>
</feature>
<feature type="compositionally biased region" description="Polar residues" evidence="2">
    <location>
        <begin position="816"/>
        <end position="833"/>
    </location>
</feature>
<dbReference type="InterPro" id="IPR011022">
    <property type="entry name" value="Arrestin_C-like"/>
</dbReference>